<dbReference type="SUPFAM" id="SSF49464">
    <property type="entry name" value="Carboxypeptidase regulatory domain-like"/>
    <property type="match status" value="1"/>
</dbReference>
<evidence type="ECO:0000313" key="4">
    <source>
        <dbReference type="Proteomes" id="UP000503144"/>
    </source>
</evidence>
<dbReference type="InterPro" id="IPR008969">
    <property type="entry name" value="CarboxyPept-like_regulatory"/>
</dbReference>
<dbReference type="Gene3D" id="2.60.40.1120">
    <property type="entry name" value="Carboxypeptidase-like, regulatory domain"/>
    <property type="match status" value="1"/>
</dbReference>
<dbReference type="RefSeq" id="WP_168805404.1">
    <property type="nucleotide sequence ID" value="NZ_CP051204.2"/>
</dbReference>
<dbReference type="EMBL" id="CP051204">
    <property type="protein sequence ID" value="QJB39288.1"/>
    <property type="molecule type" value="Genomic_DNA"/>
</dbReference>
<protein>
    <submittedName>
        <fullName evidence="1">Carboxypeptidase-like regulatory domain-containing protein</fullName>
    </submittedName>
</protein>
<dbReference type="GO" id="GO:0004180">
    <property type="term" value="F:carboxypeptidase activity"/>
    <property type="evidence" value="ECO:0007669"/>
    <property type="project" value="UniProtKB-KW"/>
</dbReference>
<dbReference type="Pfam" id="PF13715">
    <property type="entry name" value="CarbopepD_reg_2"/>
    <property type="match status" value="1"/>
</dbReference>
<evidence type="ECO:0000313" key="1">
    <source>
        <dbReference type="EMBL" id="QJB32835.1"/>
    </source>
</evidence>
<keyword evidence="1" id="KW-0378">Hydrolase</keyword>
<accession>A0AAE7D7I7</accession>
<proteinExistence type="predicted"/>
<reference evidence="1 4" key="2">
    <citation type="submission" date="2020-09" db="EMBL/GenBank/DDBJ databases">
        <authorList>
            <person name="Kittiwongwattana C."/>
        </authorList>
    </citation>
    <scope>NUCLEOTIDE SEQUENCE</scope>
    <source>
        <strain evidence="2 4">1303</strain>
        <strain evidence="1">1310</strain>
    </source>
</reference>
<evidence type="ECO:0000313" key="3">
    <source>
        <dbReference type="Proteomes" id="UP000502421"/>
    </source>
</evidence>
<dbReference type="AlphaFoldDB" id="A0AAE7D7I7"/>
<dbReference type="EMBL" id="CP051205">
    <property type="protein sequence ID" value="QJB32835.1"/>
    <property type="molecule type" value="Genomic_DNA"/>
</dbReference>
<sequence length="276" mass="30633">MKKTPVIPASLFLLCHLTAVSQHIVTGKVIDGRTKEALPFVNIGIWQKNTGAISQKDGTFSISIPDSLTGNSLTFSLPGYTTLSLPVKQLPDNGHTTIAMSLKERQLASVTVYSKKISARKLGPGSKRSLLHFTDGSTNQNDIFEIAQLIRLDTALSKIISVNLKLTDARKDSGTFRINFYQFDGQRPSARMLEQNIIQTHQLEPGWLKFDLSAENIYLRGDVIVAIEFIPSQHKNSGPIHYEIKPGGRASSFVRSQSQGQWRVPPHQYMVYVTAL</sequence>
<dbReference type="Proteomes" id="UP000502421">
    <property type="component" value="Chromosome"/>
</dbReference>
<organism evidence="1 3">
    <name type="scientific">Chitinophaga oryzae</name>
    <dbReference type="NCBI Taxonomy" id="2725414"/>
    <lineage>
        <taxon>Bacteria</taxon>
        <taxon>Pseudomonadati</taxon>
        <taxon>Bacteroidota</taxon>
        <taxon>Chitinophagia</taxon>
        <taxon>Chitinophagales</taxon>
        <taxon>Chitinophagaceae</taxon>
        <taxon>Chitinophaga</taxon>
    </lineage>
</organism>
<keyword evidence="4" id="KW-1185">Reference proteome</keyword>
<keyword evidence="1" id="KW-0645">Protease</keyword>
<reference evidence="3" key="1">
    <citation type="submission" date="2020-04" db="EMBL/GenBank/DDBJ databases">
        <authorList>
            <person name="Kittiwongwattana C."/>
        </authorList>
    </citation>
    <scope>NUCLEOTIDE SEQUENCE [LARGE SCALE GENOMIC DNA]</scope>
    <source>
        <strain evidence="3">1310</strain>
    </source>
</reference>
<gene>
    <name evidence="2" type="ORF">HF324_16055</name>
    <name evidence="1" type="ORF">HF329_16530</name>
</gene>
<name>A0AAE7D7I7_9BACT</name>
<dbReference type="Proteomes" id="UP000503144">
    <property type="component" value="Chromosome"/>
</dbReference>
<keyword evidence="1" id="KW-0121">Carboxypeptidase</keyword>
<dbReference type="KEGG" id="coy:HF329_16530"/>
<evidence type="ECO:0000313" key="2">
    <source>
        <dbReference type="EMBL" id="QJB39288.1"/>
    </source>
</evidence>